<dbReference type="Proteomes" id="UP001243989">
    <property type="component" value="Unassembled WGS sequence"/>
</dbReference>
<protein>
    <submittedName>
        <fullName evidence="1">Uncharacterized protein</fullName>
    </submittedName>
</protein>
<dbReference type="RefSeq" id="XP_060448110.1">
    <property type="nucleotide sequence ID" value="XM_060582241.1"/>
</dbReference>
<reference evidence="1" key="1">
    <citation type="submission" date="2021-06" db="EMBL/GenBank/DDBJ databases">
        <title>Comparative genomics, transcriptomics and evolutionary studies reveal genomic signatures of adaptation to plant cell wall in hemibiotrophic fungi.</title>
        <authorList>
            <consortium name="DOE Joint Genome Institute"/>
            <person name="Baroncelli R."/>
            <person name="Diaz J.F."/>
            <person name="Benocci T."/>
            <person name="Peng M."/>
            <person name="Battaglia E."/>
            <person name="Haridas S."/>
            <person name="Andreopoulos W."/>
            <person name="Labutti K."/>
            <person name="Pangilinan J."/>
            <person name="Floch G.L."/>
            <person name="Makela M.R."/>
            <person name="Henrissat B."/>
            <person name="Grigoriev I.V."/>
            <person name="Crouch J.A."/>
            <person name="De Vries R.P."/>
            <person name="Sukno S.A."/>
            <person name="Thon M.R."/>
        </authorList>
    </citation>
    <scope>NUCLEOTIDE SEQUENCE</scope>
    <source>
        <strain evidence="1">CBS 102054</strain>
    </source>
</reference>
<keyword evidence="2" id="KW-1185">Reference proteome</keyword>
<dbReference type="EMBL" id="JAHMHQ010000005">
    <property type="protein sequence ID" value="KAK1639503.1"/>
    <property type="molecule type" value="Genomic_DNA"/>
</dbReference>
<accession>A0AAJ0EHQ6</accession>
<dbReference type="GeneID" id="85467103"/>
<organism evidence="1 2">
    <name type="scientific">Colletotrichum phormii</name>
    <dbReference type="NCBI Taxonomy" id="359342"/>
    <lineage>
        <taxon>Eukaryota</taxon>
        <taxon>Fungi</taxon>
        <taxon>Dikarya</taxon>
        <taxon>Ascomycota</taxon>
        <taxon>Pezizomycotina</taxon>
        <taxon>Sordariomycetes</taxon>
        <taxon>Hypocreomycetidae</taxon>
        <taxon>Glomerellales</taxon>
        <taxon>Glomerellaceae</taxon>
        <taxon>Colletotrichum</taxon>
        <taxon>Colletotrichum acutatum species complex</taxon>
    </lineage>
</organism>
<proteinExistence type="predicted"/>
<evidence type="ECO:0000313" key="1">
    <source>
        <dbReference type="EMBL" id="KAK1639503.1"/>
    </source>
</evidence>
<comment type="caution">
    <text evidence="1">The sequence shown here is derived from an EMBL/GenBank/DDBJ whole genome shotgun (WGS) entry which is preliminary data.</text>
</comment>
<evidence type="ECO:0000313" key="2">
    <source>
        <dbReference type="Proteomes" id="UP001243989"/>
    </source>
</evidence>
<name>A0AAJ0EHQ6_9PEZI</name>
<dbReference type="AlphaFoldDB" id="A0AAJ0EHQ6"/>
<gene>
    <name evidence="1" type="ORF">BDP81DRAFT_178397</name>
</gene>
<sequence length="72" mass="7858">MLCHCYQPKVPLLLVSSWFGSILNPLVSARRQTLSRVPPPSSTSQVGRIPISIAIAPSSALHHMRRVNCPPS</sequence>